<organism evidence="1 2">
    <name type="scientific">Aquimarina atlantica</name>
    <dbReference type="NCBI Taxonomy" id="1317122"/>
    <lineage>
        <taxon>Bacteria</taxon>
        <taxon>Pseudomonadati</taxon>
        <taxon>Bacteroidota</taxon>
        <taxon>Flavobacteriia</taxon>
        <taxon>Flavobacteriales</taxon>
        <taxon>Flavobacteriaceae</taxon>
        <taxon>Aquimarina</taxon>
    </lineage>
</organism>
<dbReference type="RefSeq" id="WP_034239135.1">
    <property type="nucleotide sequence ID" value="NZ_AQRA01000001.1"/>
</dbReference>
<sequence>MSTGYSGTPLAKKLGIKDDDILMLYKQPNHYYRLFSDIPKRIREVKQPENESVDFIHIFCTTFIELQEVTVTYKAALKKNGMLWVSWPKGSSSIPTDLKRDPIRNYLISIGLVDVKVAAIDKDWSGLKFVYRIKDRN</sequence>
<dbReference type="STRING" id="1317122.ATO12_01710"/>
<accession>A0A023C001</accession>
<reference evidence="1 2" key="1">
    <citation type="submission" date="2014-04" db="EMBL/GenBank/DDBJ databases">
        <title>Aquimarina sp. 22II-S11-z7 Genome Sequencing.</title>
        <authorList>
            <person name="Lai Q."/>
        </authorList>
    </citation>
    <scope>NUCLEOTIDE SEQUENCE [LARGE SCALE GENOMIC DNA]</scope>
    <source>
        <strain evidence="1 2">22II-S11-z7</strain>
    </source>
</reference>
<dbReference type="Proteomes" id="UP000023541">
    <property type="component" value="Unassembled WGS sequence"/>
</dbReference>
<evidence type="ECO:0000313" key="2">
    <source>
        <dbReference type="Proteomes" id="UP000023541"/>
    </source>
</evidence>
<proteinExistence type="predicted"/>
<comment type="caution">
    <text evidence="1">The sequence shown here is derived from an EMBL/GenBank/DDBJ whole genome shotgun (WGS) entry which is preliminary data.</text>
</comment>
<keyword evidence="2" id="KW-1185">Reference proteome</keyword>
<evidence type="ECO:0008006" key="3">
    <source>
        <dbReference type="Google" id="ProtNLM"/>
    </source>
</evidence>
<dbReference type="OrthoDB" id="9800461at2"/>
<protein>
    <recommendedName>
        <fullName evidence="3">DUF3052 domain-containing protein</fullName>
    </recommendedName>
</protein>
<name>A0A023C001_9FLAO</name>
<evidence type="ECO:0000313" key="1">
    <source>
        <dbReference type="EMBL" id="EZH75524.1"/>
    </source>
</evidence>
<dbReference type="AlphaFoldDB" id="A0A023C001"/>
<dbReference type="EMBL" id="AQRA01000001">
    <property type="protein sequence ID" value="EZH75524.1"/>
    <property type="molecule type" value="Genomic_DNA"/>
</dbReference>
<dbReference type="eggNOG" id="ENOG5032SHK">
    <property type="taxonomic scope" value="Bacteria"/>
</dbReference>
<gene>
    <name evidence="1" type="ORF">ATO12_01710</name>
</gene>